<dbReference type="OrthoDB" id="2126698at2759"/>
<dbReference type="AlphaFoldDB" id="A0A5J9V909"/>
<keyword evidence="3" id="KW-0732">Signal</keyword>
<dbReference type="Gramene" id="TVU32466">
    <property type="protein sequence ID" value="TVU32466"/>
    <property type="gene ID" value="EJB05_24197"/>
</dbReference>
<dbReference type="GO" id="GO:0042910">
    <property type="term" value="F:xenobiotic transmembrane transporter activity"/>
    <property type="evidence" value="ECO:0007669"/>
    <property type="project" value="InterPro"/>
</dbReference>
<accession>A0A5J9V909</accession>
<proteinExistence type="inferred from homology"/>
<dbReference type="Pfam" id="PF01554">
    <property type="entry name" value="MatE"/>
    <property type="match status" value="1"/>
</dbReference>
<dbReference type="GO" id="GO:0016020">
    <property type="term" value="C:membrane"/>
    <property type="evidence" value="ECO:0007669"/>
    <property type="project" value="InterPro"/>
</dbReference>
<evidence type="ECO:0000256" key="2">
    <source>
        <dbReference type="SAM" id="Phobius"/>
    </source>
</evidence>
<comment type="caution">
    <text evidence="4">The sequence shown here is derived from an EMBL/GenBank/DDBJ whole genome shotgun (WGS) entry which is preliminary data.</text>
</comment>
<protein>
    <recommendedName>
        <fullName evidence="6">Protein DETOXIFICATION</fullName>
    </recommendedName>
</protein>
<feature type="transmembrane region" description="Helical" evidence="2">
    <location>
        <begin position="173"/>
        <end position="196"/>
    </location>
</feature>
<evidence type="ECO:0000313" key="4">
    <source>
        <dbReference type="EMBL" id="TVU32466.1"/>
    </source>
</evidence>
<reference evidence="4 5" key="1">
    <citation type="journal article" date="2019" name="Sci. Rep.">
        <title>A high-quality genome of Eragrostis curvula grass provides insights into Poaceae evolution and supports new strategies to enhance forage quality.</title>
        <authorList>
            <person name="Carballo J."/>
            <person name="Santos B.A.C.M."/>
            <person name="Zappacosta D."/>
            <person name="Garbus I."/>
            <person name="Selva J.P."/>
            <person name="Gallo C.A."/>
            <person name="Diaz A."/>
            <person name="Albertini E."/>
            <person name="Caccamo M."/>
            <person name="Echenique V."/>
        </authorList>
    </citation>
    <scope>NUCLEOTIDE SEQUENCE [LARGE SCALE GENOMIC DNA]</scope>
    <source>
        <strain evidence="5">cv. Victoria</strain>
        <tissue evidence="4">Leaf</tissue>
    </source>
</reference>
<evidence type="ECO:0000256" key="3">
    <source>
        <dbReference type="SAM" id="SignalP"/>
    </source>
</evidence>
<feature type="chain" id="PRO_5023822227" description="Protein DETOXIFICATION" evidence="3">
    <location>
        <begin position="19"/>
        <end position="218"/>
    </location>
</feature>
<dbReference type="EMBL" id="RWGY01000011">
    <property type="protein sequence ID" value="TVU32466.1"/>
    <property type="molecule type" value="Genomic_DNA"/>
</dbReference>
<organism evidence="4 5">
    <name type="scientific">Eragrostis curvula</name>
    <name type="common">weeping love grass</name>
    <dbReference type="NCBI Taxonomy" id="38414"/>
    <lineage>
        <taxon>Eukaryota</taxon>
        <taxon>Viridiplantae</taxon>
        <taxon>Streptophyta</taxon>
        <taxon>Embryophyta</taxon>
        <taxon>Tracheophyta</taxon>
        <taxon>Spermatophyta</taxon>
        <taxon>Magnoliopsida</taxon>
        <taxon>Liliopsida</taxon>
        <taxon>Poales</taxon>
        <taxon>Poaceae</taxon>
        <taxon>PACMAD clade</taxon>
        <taxon>Chloridoideae</taxon>
        <taxon>Eragrostideae</taxon>
        <taxon>Eragrostidinae</taxon>
        <taxon>Eragrostis</taxon>
    </lineage>
</organism>
<evidence type="ECO:0000256" key="1">
    <source>
        <dbReference type="ARBA" id="ARBA00010199"/>
    </source>
</evidence>
<keyword evidence="2" id="KW-1133">Transmembrane helix</keyword>
<evidence type="ECO:0008006" key="6">
    <source>
        <dbReference type="Google" id="ProtNLM"/>
    </source>
</evidence>
<dbReference type="InterPro" id="IPR002528">
    <property type="entry name" value="MATE_fam"/>
</dbReference>
<evidence type="ECO:0000313" key="5">
    <source>
        <dbReference type="Proteomes" id="UP000324897"/>
    </source>
</evidence>
<feature type="transmembrane region" description="Helical" evidence="2">
    <location>
        <begin position="134"/>
        <end position="153"/>
    </location>
</feature>
<keyword evidence="2" id="KW-0472">Membrane</keyword>
<feature type="transmembrane region" description="Helical" evidence="2">
    <location>
        <begin position="104"/>
        <end position="122"/>
    </location>
</feature>
<name>A0A5J9V909_9POAL</name>
<keyword evidence="5" id="KW-1185">Reference proteome</keyword>
<comment type="similarity">
    <text evidence="1">Belongs to the multi antimicrobial extrusion (MATE) (TC 2.A.66.1) family.</text>
</comment>
<feature type="transmembrane region" description="Helical" evidence="2">
    <location>
        <begin position="65"/>
        <end position="84"/>
    </location>
</feature>
<dbReference type="PANTHER" id="PTHR11206">
    <property type="entry name" value="MULTIDRUG RESISTANCE PROTEIN"/>
    <property type="match status" value="1"/>
</dbReference>
<keyword evidence="2" id="KW-0812">Transmembrane</keyword>
<feature type="non-terminal residue" evidence="4">
    <location>
        <position position="1"/>
    </location>
</feature>
<dbReference type="Proteomes" id="UP000324897">
    <property type="component" value="Chromosome 1"/>
</dbReference>
<feature type="signal peptide" evidence="3">
    <location>
        <begin position="1"/>
        <end position="18"/>
    </location>
</feature>
<gene>
    <name evidence="4" type="ORF">EJB05_24197</name>
</gene>
<sequence length="218" mass="23718">MLKKIIFTFSLFPDLIDSTCFGCCSLHTVALASMVPLGLGAAISTRVSNELGAGRPHAARLATRVVMFLAFSVCLSEGIALVLARNLLGYAYSNDEEVARYAARVMPVLAVIILIEGLLSILSGVVRGCGRQRLGAIINLLSYYIVGILRHSFPPLYVISKEWYDISLGKKNGLWLGLICGLAMQMSLLLFISLCTDWNRKASKAKDRVFSSTTPISL</sequence>
<dbReference type="GO" id="GO:0015297">
    <property type="term" value="F:antiporter activity"/>
    <property type="evidence" value="ECO:0007669"/>
    <property type="project" value="InterPro"/>
</dbReference>